<evidence type="ECO:0000313" key="3">
    <source>
        <dbReference type="Proteomes" id="UP000619293"/>
    </source>
</evidence>
<feature type="transmembrane region" description="Helical" evidence="1">
    <location>
        <begin position="24"/>
        <end position="47"/>
    </location>
</feature>
<keyword evidence="1" id="KW-1133">Transmembrane helix</keyword>
<accession>A0A8J3K1Q1</accession>
<reference evidence="2 3" key="1">
    <citation type="submission" date="2021-01" db="EMBL/GenBank/DDBJ databases">
        <title>Whole genome shotgun sequence of Catellatospora chokoriensis NBRC 107358.</title>
        <authorList>
            <person name="Komaki H."/>
            <person name="Tamura T."/>
        </authorList>
    </citation>
    <scope>NUCLEOTIDE SEQUENCE [LARGE SCALE GENOMIC DNA]</scope>
    <source>
        <strain evidence="2 3">NBRC 107358</strain>
    </source>
</reference>
<gene>
    <name evidence="2" type="ORF">Cch02nite_25440</name>
</gene>
<keyword evidence="3" id="KW-1185">Reference proteome</keyword>
<sequence length="141" mass="14236">MPAPSDSCQGPVQTRPGTVSTTGFLLLGVALSSVPSLIAALSSYPAIKSVYETVFGGTAHGVVAPEDLAVFAVGISAAIVLTYGATALILASEAASRLGSSRGSSAVSCSAARAAARLAWVSMRVRSARAIATIFPLTRQR</sequence>
<dbReference type="Proteomes" id="UP000619293">
    <property type="component" value="Unassembled WGS sequence"/>
</dbReference>
<dbReference type="AlphaFoldDB" id="A0A8J3K1Q1"/>
<dbReference type="EMBL" id="BONG01000012">
    <property type="protein sequence ID" value="GIF89100.1"/>
    <property type="molecule type" value="Genomic_DNA"/>
</dbReference>
<name>A0A8J3K1Q1_9ACTN</name>
<evidence type="ECO:0000313" key="2">
    <source>
        <dbReference type="EMBL" id="GIF89100.1"/>
    </source>
</evidence>
<feature type="transmembrane region" description="Helical" evidence="1">
    <location>
        <begin position="67"/>
        <end position="91"/>
    </location>
</feature>
<organism evidence="2 3">
    <name type="scientific">Catellatospora chokoriensis</name>
    <dbReference type="NCBI Taxonomy" id="310353"/>
    <lineage>
        <taxon>Bacteria</taxon>
        <taxon>Bacillati</taxon>
        <taxon>Actinomycetota</taxon>
        <taxon>Actinomycetes</taxon>
        <taxon>Micromonosporales</taxon>
        <taxon>Micromonosporaceae</taxon>
        <taxon>Catellatospora</taxon>
    </lineage>
</organism>
<comment type="caution">
    <text evidence="2">The sequence shown here is derived from an EMBL/GenBank/DDBJ whole genome shotgun (WGS) entry which is preliminary data.</text>
</comment>
<keyword evidence="1" id="KW-0472">Membrane</keyword>
<protein>
    <submittedName>
        <fullName evidence="2">Uncharacterized protein</fullName>
    </submittedName>
</protein>
<keyword evidence="1" id="KW-0812">Transmembrane</keyword>
<evidence type="ECO:0000256" key="1">
    <source>
        <dbReference type="SAM" id="Phobius"/>
    </source>
</evidence>
<proteinExistence type="predicted"/>